<evidence type="ECO:0000256" key="5">
    <source>
        <dbReference type="SAM" id="Phobius"/>
    </source>
</evidence>
<evidence type="ECO:0000256" key="1">
    <source>
        <dbReference type="ARBA" id="ARBA00004141"/>
    </source>
</evidence>
<feature type="transmembrane region" description="Helical" evidence="5">
    <location>
        <begin position="82"/>
        <end position="104"/>
    </location>
</feature>
<dbReference type="Pfam" id="PF06271">
    <property type="entry name" value="RDD"/>
    <property type="match status" value="1"/>
</dbReference>
<dbReference type="RefSeq" id="WP_379955742.1">
    <property type="nucleotide sequence ID" value="NZ_JAUYVI010000003.1"/>
</dbReference>
<proteinExistence type="predicted"/>
<accession>A0ABU0YKN1</accession>
<sequence>MAERKPPLILLGSRAGAGRNSNFDTAGLEWREPEWLSDSALYEGVFFRRSMAYFLDALLAFVLVAMLFGVSCTLTVGTFGLLALPTFIFGTPFVHFVLAAATIGGRRAATPGMRAMGLRTIAWNGENPGPLRGIIMTAMFYVTVPATGFLILAFGLFDPRGRFLHDHLAGILVYRAEAVAGRI</sequence>
<protein>
    <submittedName>
        <fullName evidence="7">RDD family protein</fullName>
    </submittedName>
</protein>
<comment type="caution">
    <text evidence="7">The sequence shown here is derived from an EMBL/GenBank/DDBJ whole genome shotgun (WGS) entry which is preliminary data.</text>
</comment>
<gene>
    <name evidence="7" type="ORF">Q8A70_11465</name>
</gene>
<feature type="domain" description="RDD" evidence="6">
    <location>
        <begin position="46"/>
        <end position="170"/>
    </location>
</feature>
<reference evidence="8" key="1">
    <citation type="submission" date="2023-08" db="EMBL/GenBank/DDBJ databases">
        <title>Rhodospirillaceae gen. nov., a novel taxon isolated from the Yangtze River Yuezi River estuary sludge.</title>
        <authorList>
            <person name="Ruan L."/>
        </authorList>
    </citation>
    <scope>NUCLEOTIDE SEQUENCE [LARGE SCALE GENOMIC DNA]</scope>
    <source>
        <strain evidence="8">R-7</strain>
    </source>
</reference>
<organism evidence="7 8">
    <name type="scientific">Dongia sedimenti</name>
    <dbReference type="NCBI Taxonomy" id="3064282"/>
    <lineage>
        <taxon>Bacteria</taxon>
        <taxon>Pseudomonadati</taxon>
        <taxon>Pseudomonadota</taxon>
        <taxon>Alphaproteobacteria</taxon>
        <taxon>Rhodospirillales</taxon>
        <taxon>Dongiaceae</taxon>
        <taxon>Dongia</taxon>
    </lineage>
</organism>
<dbReference type="EMBL" id="JAUYVI010000003">
    <property type="protein sequence ID" value="MDQ7248289.1"/>
    <property type="molecule type" value="Genomic_DNA"/>
</dbReference>
<keyword evidence="8" id="KW-1185">Reference proteome</keyword>
<evidence type="ECO:0000313" key="7">
    <source>
        <dbReference type="EMBL" id="MDQ7248289.1"/>
    </source>
</evidence>
<name>A0ABU0YKN1_9PROT</name>
<keyword evidence="4 5" id="KW-0472">Membrane</keyword>
<evidence type="ECO:0000259" key="6">
    <source>
        <dbReference type="Pfam" id="PF06271"/>
    </source>
</evidence>
<evidence type="ECO:0000313" key="8">
    <source>
        <dbReference type="Proteomes" id="UP001230156"/>
    </source>
</evidence>
<feature type="transmembrane region" description="Helical" evidence="5">
    <location>
        <begin position="53"/>
        <end position="76"/>
    </location>
</feature>
<evidence type="ECO:0000256" key="4">
    <source>
        <dbReference type="ARBA" id="ARBA00023136"/>
    </source>
</evidence>
<dbReference type="Proteomes" id="UP001230156">
    <property type="component" value="Unassembled WGS sequence"/>
</dbReference>
<dbReference type="InterPro" id="IPR010432">
    <property type="entry name" value="RDD"/>
</dbReference>
<keyword evidence="3 5" id="KW-1133">Transmembrane helix</keyword>
<feature type="transmembrane region" description="Helical" evidence="5">
    <location>
        <begin position="138"/>
        <end position="157"/>
    </location>
</feature>
<comment type="subcellular location">
    <subcellularLocation>
        <location evidence="1">Membrane</location>
        <topology evidence="1">Multi-pass membrane protein</topology>
    </subcellularLocation>
</comment>
<evidence type="ECO:0000256" key="2">
    <source>
        <dbReference type="ARBA" id="ARBA00022692"/>
    </source>
</evidence>
<keyword evidence="2 5" id="KW-0812">Transmembrane</keyword>
<evidence type="ECO:0000256" key="3">
    <source>
        <dbReference type="ARBA" id="ARBA00022989"/>
    </source>
</evidence>